<dbReference type="PATRIC" id="fig|1409788.3.peg.4787"/>
<dbReference type="Proteomes" id="UP000036958">
    <property type="component" value="Unassembled WGS sequence"/>
</dbReference>
<accession>A0A0L8V2B0</accession>
<dbReference type="RefSeq" id="WP_053189086.1">
    <property type="nucleotide sequence ID" value="NZ_LGIA01000225.1"/>
</dbReference>
<sequence>MNLFDQINEDIKAAMKAREKEKLEALRGIKKVLLEARVAKGAGAELDDQEVVKVVQKLAKQGRDSATIYQEQGRDDLYQQEMKQVEIFETYLPEKMSDEVLEATIKTIIQSVGATGMKDMGKVMGIASKQLAGQADGKDIADKVKALLSE</sequence>
<organism evidence="1 2">
    <name type="scientific">Sunxiuqinia dokdonensis</name>
    <dbReference type="NCBI Taxonomy" id="1409788"/>
    <lineage>
        <taxon>Bacteria</taxon>
        <taxon>Pseudomonadati</taxon>
        <taxon>Bacteroidota</taxon>
        <taxon>Bacteroidia</taxon>
        <taxon>Marinilabiliales</taxon>
        <taxon>Prolixibacteraceae</taxon>
        <taxon>Sunxiuqinia</taxon>
    </lineage>
</organism>
<gene>
    <name evidence="1" type="ORF">NC99_46800</name>
</gene>
<dbReference type="InterPro" id="IPR042184">
    <property type="entry name" value="YqeY/Aim41_N"/>
</dbReference>
<dbReference type="Pfam" id="PF09424">
    <property type="entry name" value="YqeY"/>
    <property type="match status" value="1"/>
</dbReference>
<comment type="caution">
    <text evidence="1">The sequence shown here is derived from an EMBL/GenBank/DDBJ whole genome shotgun (WGS) entry which is preliminary data.</text>
</comment>
<dbReference type="GO" id="GO:0016884">
    <property type="term" value="F:carbon-nitrogen ligase activity, with glutamine as amido-N-donor"/>
    <property type="evidence" value="ECO:0007669"/>
    <property type="project" value="InterPro"/>
</dbReference>
<dbReference type="InterPro" id="IPR003789">
    <property type="entry name" value="Asn/Gln_tRNA_amidoTrase-B-like"/>
</dbReference>
<dbReference type="PANTHER" id="PTHR28055:SF1">
    <property type="entry name" value="ALTERED INHERITANCE OF MITOCHONDRIA PROTEIN 41, MITOCHONDRIAL"/>
    <property type="match status" value="1"/>
</dbReference>
<dbReference type="Gene3D" id="1.10.1510.10">
    <property type="entry name" value="Uncharacterised protein YqeY/AIM41 PF09424, N-terminal domain"/>
    <property type="match status" value="1"/>
</dbReference>
<dbReference type="AlphaFoldDB" id="A0A0L8V2B0"/>
<name>A0A0L8V2B0_9BACT</name>
<dbReference type="STRING" id="1409788.NC99_46800"/>
<dbReference type="EMBL" id="LGIA01000225">
    <property type="protein sequence ID" value="KOH42513.1"/>
    <property type="molecule type" value="Genomic_DNA"/>
</dbReference>
<dbReference type="InterPro" id="IPR023168">
    <property type="entry name" value="GatB_Yqey_C_2"/>
</dbReference>
<proteinExistence type="predicted"/>
<protein>
    <submittedName>
        <fullName evidence="1">Aspartyl-tRNA amidotransferase subunit B</fullName>
    </submittedName>
</protein>
<dbReference type="OrthoDB" id="9788127at2"/>
<dbReference type="GO" id="GO:0016740">
    <property type="term" value="F:transferase activity"/>
    <property type="evidence" value="ECO:0007669"/>
    <property type="project" value="UniProtKB-KW"/>
</dbReference>
<evidence type="ECO:0000313" key="2">
    <source>
        <dbReference type="Proteomes" id="UP000036958"/>
    </source>
</evidence>
<keyword evidence="2" id="KW-1185">Reference proteome</keyword>
<dbReference type="SUPFAM" id="SSF89095">
    <property type="entry name" value="GatB/YqeY motif"/>
    <property type="match status" value="1"/>
</dbReference>
<dbReference type="PANTHER" id="PTHR28055">
    <property type="entry name" value="ALTERED INHERITANCE OF MITOCHONDRIA PROTEIN 41, MITOCHONDRIAL"/>
    <property type="match status" value="1"/>
</dbReference>
<dbReference type="Gene3D" id="1.10.10.410">
    <property type="match status" value="1"/>
</dbReference>
<dbReference type="InterPro" id="IPR019004">
    <property type="entry name" value="YqeY/Aim41"/>
</dbReference>
<reference evidence="2" key="1">
    <citation type="submission" date="2015-07" db="EMBL/GenBank/DDBJ databases">
        <title>Genome sequencing of Sunxiuqinia dokdonensis strain SK.</title>
        <authorList>
            <person name="Ahn S."/>
            <person name="Kim B.-C."/>
        </authorList>
    </citation>
    <scope>NUCLEOTIDE SEQUENCE [LARGE SCALE GENOMIC DNA]</scope>
    <source>
        <strain evidence="2">SK</strain>
    </source>
</reference>
<evidence type="ECO:0000313" key="1">
    <source>
        <dbReference type="EMBL" id="KOH42513.1"/>
    </source>
</evidence>
<keyword evidence="1" id="KW-0808">Transferase</keyword>